<dbReference type="Pfam" id="PF04277">
    <property type="entry name" value="OAD_gamma"/>
    <property type="match status" value="1"/>
</dbReference>
<reference evidence="7 8" key="1">
    <citation type="journal article" date="2019" name="Nat. Med.">
        <title>A library of human gut bacterial isolates paired with longitudinal multiomics data enables mechanistic microbiome research.</title>
        <authorList>
            <person name="Poyet M."/>
            <person name="Groussin M."/>
            <person name="Gibbons S.M."/>
            <person name="Avila-Pacheco J."/>
            <person name="Jiang X."/>
            <person name="Kearney S.M."/>
            <person name="Perrotta A.R."/>
            <person name="Berdy B."/>
            <person name="Zhao S."/>
            <person name="Lieberman T.D."/>
            <person name="Swanson P.K."/>
            <person name="Smith M."/>
            <person name="Roesemann S."/>
            <person name="Alexander J.E."/>
            <person name="Rich S.A."/>
            <person name="Livny J."/>
            <person name="Vlamakis H."/>
            <person name="Clish C."/>
            <person name="Bullock K."/>
            <person name="Deik A."/>
            <person name="Scott J."/>
            <person name="Pierce K.A."/>
            <person name="Xavier R.J."/>
            <person name="Alm E.J."/>
        </authorList>
    </citation>
    <scope>NUCLEOTIDE SEQUENCE [LARGE SCALE GENOMIC DNA]</scope>
    <source>
        <strain evidence="7 8">BIOML-A17</strain>
    </source>
</reference>
<dbReference type="EMBL" id="WCLP01000003">
    <property type="protein sequence ID" value="KAB5284104.1"/>
    <property type="molecule type" value="Genomic_DNA"/>
</dbReference>
<evidence type="ECO:0000313" key="7">
    <source>
        <dbReference type="EMBL" id="KAB5284104.1"/>
    </source>
</evidence>
<dbReference type="GO" id="GO:0015081">
    <property type="term" value="F:sodium ion transmembrane transporter activity"/>
    <property type="evidence" value="ECO:0007669"/>
    <property type="project" value="InterPro"/>
</dbReference>
<keyword evidence="2" id="KW-1003">Cell membrane</keyword>
<dbReference type="InterPro" id="IPR005899">
    <property type="entry name" value="Na_pump_deCOase"/>
</dbReference>
<accession>A0A414KYX4</accession>
<comment type="subcellular location">
    <subcellularLocation>
        <location evidence="1">Cell membrane</location>
    </subcellularLocation>
</comment>
<dbReference type="Proteomes" id="UP000440773">
    <property type="component" value="Unassembled WGS sequence"/>
</dbReference>
<protein>
    <submittedName>
        <fullName evidence="7">Oxaloacetate decarboxylase</fullName>
    </submittedName>
</protein>
<evidence type="ECO:0000256" key="5">
    <source>
        <dbReference type="ARBA" id="ARBA00023136"/>
    </source>
</evidence>
<dbReference type="GO" id="GO:0036376">
    <property type="term" value="P:sodium ion export across plasma membrane"/>
    <property type="evidence" value="ECO:0007669"/>
    <property type="project" value="InterPro"/>
</dbReference>
<evidence type="ECO:0000256" key="2">
    <source>
        <dbReference type="ARBA" id="ARBA00022475"/>
    </source>
</evidence>
<keyword evidence="5 6" id="KW-0472">Membrane</keyword>
<evidence type="ECO:0000256" key="1">
    <source>
        <dbReference type="ARBA" id="ARBA00004236"/>
    </source>
</evidence>
<dbReference type="AlphaFoldDB" id="A0A414KYX4"/>
<name>A0A414KYX4_BACSE</name>
<dbReference type="RefSeq" id="WP_118939685.1">
    <property type="nucleotide sequence ID" value="NZ_QSKU01000004.1"/>
</dbReference>
<keyword evidence="3 6" id="KW-0812">Transmembrane</keyword>
<sequence>MENLNIALLLMIVGMATVFAILLIVIYLGKGLIALVNKYAPEEVVPAKQVANAPAAVPGNIMAAISAAVTVVTQGKGKVAKVEKI</sequence>
<gene>
    <name evidence="7" type="ORF">F9962_01675</name>
</gene>
<proteinExistence type="predicted"/>
<evidence type="ECO:0000256" key="3">
    <source>
        <dbReference type="ARBA" id="ARBA00022692"/>
    </source>
</evidence>
<evidence type="ECO:0000313" key="8">
    <source>
        <dbReference type="Proteomes" id="UP000440773"/>
    </source>
</evidence>
<keyword evidence="4 6" id="KW-1133">Transmembrane helix</keyword>
<feature type="transmembrane region" description="Helical" evidence="6">
    <location>
        <begin position="6"/>
        <end position="28"/>
    </location>
</feature>
<evidence type="ECO:0000256" key="4">
    <source>
        <dbReference type="ARBA" id="ARBA00022989"/>
    </source>
</evidence>
<evidence type="ECO:0000256" key="6">
    <source>
        <dbReference type="SAM" id="Phobius"/>
    </source>
</evidence>
<comment type="caution">
    <text evidence="7">The sequence shown here is derived from an EMBL/GenBank/DDBJ whole genome shotgun (WGS) entry which is preliminary data.</text>
</comment>
<organism evidence="7 8">
    <name type="scientific">Bacteroides stercoris</name>
    <dbReference type="NCBI Taxonomy" id="46506"/>
    <lineage>
        <taxon>Bacteria</taxon>
        <taxon>Pseudomonadati</taxon>
        <taxon>Bacteroidota</taxon>
        <taxon>Bacteroidia</taxon>
        <taxon>Bacteroidales</taxon>
        <taxon>Bacteroidaceae</taxon>
        <taxon>Bacteroides</taxon>
    </lineage>
</organism>
<dbReference type="GO" id="GO:0005886">
    <property type="term" value="C:plasma membrane"/>
    <property type="evidence" value="ECO:0007669"/>
    <property type="project" value="UniProtKB-SubCell"/>
</dbReference>